<name>A0AAD5JNH9_9FUNG</name>
<feature type="region of interest" description="Disordered" evidence="1">
    <location>
        <begin position="55"/>
        <end position="87"/>
    </location>
</feature>
<evidence type="ECO:0000313" key="3">
    <source>
        <dbReference type="Proteomes" id="UP001209540"/>
    </source>
</evidence>
<organism evidence="2 3">
    <name type="scientific">Phascolomyces articulosus</name>
    <dbReference type="NCBI Taxonomy" id="60185"/>
    <lineage>
        <taxon>Eukaryota</taxon>
        <taxon>Fungi</taxon>
        <taxon>Fungi incertae sedis</taxon>
        <taxon>Mucoromycota</taxon>
        <taxon>Mucoromycotina</taxon>
        <taxon>Mucoromycetes</taxon>
        <taxon>Mucorales</taxon>
        <taxon>Lichtheimiaceae</taxon>
        <taxon>Phascolomyces</taxon>
    </lineage>
</organism>
<reference evidence="2" key="2">
    <citation type="submission" date="2023-02" db="EMBL/GenBank/DDBJ databases">
        <authorList>
            <consortium name="DOE Joint Genome Institute"/>
            <person name="Mondo S.J."/>
            <person name="Chang Y."/>
            <person name="Wang Y."/>
            <person name="Ahrendt S."/>
            <person name="Andreopoulos W."/>
            <person name="Barry K."/>
            <person name="Beard J."/>
            <person name="Benny G.L."/>
            <person name="Blankenship S."/>
            <person name="Bonito G."/>
            <person name="Cuomo C."/>
            <person name="Desiro A."/>
            <person name="Gervers K.A."/>
            <person name="Hundley H."/>
            <person name="Kuo A."/>
            <person name="LaButti K."/>
            <person name="Lang B.F."/>
            <person name="Lipzen A."/>
            <person name="O'Donnell K."/>
            <person name="Pangilinan J."/>
            <person name="Reynolds N."/>
            <person name="Sandor L."/>
            <person name="Smith M.W."/>
            <person name="Tsang A."/>
            <person name="Grigoriev I.V."/>
            <person name="Stajich J.E."/>
            <person name="Spatafora J.W."/>
        </authorList>
    </citation>
    <scope>NUCLEOTIDE SEQUENCE</scope>
    <source>
        <strain evidence="2">RSA 2281</strain>
    </source>
</reference>
<accession>A0AAD5JNH9</accession>
<feature type="region of interest" description="Disordered" evidence="1">
    <location>
        <begin position="184"/>
        <end position="210"/>
    </location>
</feature>
<feature type="compositionally biased region" description="Low complexity" evidence="1">
    <location>
        <begin position="73"/>
        <end position="87"/>
    </location>
</feature>
<dbReference type="EMBL" id="JAIXMP010000043">
    <property type="protein sequence ID" value="KAI9247208.1"/>
    <property type="molecule type" value="Genomic_DNA"/>
</dbReference>
<evidence type="ECO:0000256" key="1">
    <source>
        <dbReference type="SAM" id="MobiDB-lite"/>
    </source>
</evidence>
<protein>
    <submittedName>
        <fullName evidence="2">Uncharacterized protein</fullName>
    </submittedName>
</protein>
<evidence type="ECO:0000313" key="2">
    <source>
        <dbReference type="EMBL" id="KAI9247208.1"/>
    </source>
</evidence>
<comment type="caution">
    <text evidence="2">The sequence shown here is derived from an EMBL/GenBank/DDBJ whole genome shotgun (WGS) entry which is preliminary data.</text>
</comment>
<gene>
    <name evidence="2" type="ORF">BDA99DRAFT_526377</name>
</gene>
<dbReference type="AlphaFoldDB" id="A0AAD5JNH9"/>
<proteinExistence type="predicted"/>
<keyword evidence="3" id="KW-1185">Reference proteome</keyword>
<reference evidence="2" key="1">
    <citation type="journal article" date="2022" name="IScience">
        <title>Evolution of zygomycete secretomes and the origins of terrestrial fungal ecologies.</title>
        <authorList>
            <person name="Chang Y."/>
            <person name="Wang Y."/>
            <person name="Mondo S."/>
            <person name="Ahrendt S."/>
            <person name="Andreopoulos W."/>
            <person name="Barry K."/>
            <person name="Beard J."/>
            <person name="Benny G.L."/>
            <person name="Blankenship S."/>
            <person name="Bonito G."/>
            <person name="Cuomo C."/>
            <person name="Desiro A."/>
            <person name="Gervers K.A."/>
            <person name="Hundley H."/>
            <person name="Kuo A."/>
            <person name="LaButti K."/>
            <person name="Lang B.F."/>
            <person name="Lipzen A."/>
            <person name="O'Donnell K."/>
            <person name="Pangilinan J."/>
            <person name="Reynolds N."/>
            <person name="Sandor L."/>
            <person name="Smith M.E."/>
            <person name="Tsang A."/>
            <person name="Grigoriev I.V."/>
            <person name="Stajich J.E."/>
            <person name="Spatafora J.W."/>
        </authorList>
    </citation>
    <scope>NUCLEOTIDE SEQUENCE</scope>
    <source>
        <strain evidence="2">RSA 2281</strain>
    </source>
</reference>
<sequence length="350" mass="39035">MSQVCSNCLQTRDIIHFQEPTRSYKTCDKCRANRKRKRALSSTFDAQQQSNDIIQLKNINNTTTGSGGGGTSGNNNDNSHDSNNNTTAVPLITLGNLNENFTTMTMNQLEGFNYEARISLDDTLLGLSDMDIAKLLCSKLGECDSYKYILKTVNPSTARKGVASFYANCSQSLALAKSKSNSTSITASTHNSNDDDNNNNNNARRRNSRFRKRFDCKGRVSASIDRIARLAHVMIQHNIRHEPPEPSRITPNEVRAFIRRETTIMGRSAKDIHADVRQQFPNINITSAQVYYWWREFKQEVFEMDPTTTSNTSTTSAATNTAAITTTTTTMTPTLNTSIITDTISKQGKN</sequence>
<dbReference type="Proteomes" id="UP001209540">
    <property type="component" value="Unassembled WGS sequence"/>
</dbReference>